<keyword evidence="2" id="KW-1185">Reference proteome</keyword>
<dbReference type="Proteomes" id="UP000784294">
    <property type="component" value="Unassembled WGS sequence"/>
</dbReference>
<gene>
    <name evidence="1" type="ORF">PXEA_LOCUS25188</name>
</gene>
<accession>A0A448X9Q7</accession>
<protein>
    <submittedName>
        <fullName evidence="1">Uncharacterized protein</fullName>
    </submittedName>
</protein>
<evidence type="ECO:0000313" key="1">
    <source>
        <dbReference type="EMBL" id="VEL31748.1"/>
    </source>
</evidence>
<comment type="caution">
    <text evidence="1">The sequence shown here is derived from an EMBL/GenBank/DDBJ whole genome shotgun (WGS) entry which is preliminary data.</text>
</comment>
<dbReference type="InterPro" id="IPR036322">
    <property type="entry name" value="WD40_repeat_dom_sf"/>
</dbReference>
<evidence type="ECO:0000313" key="2">
    <source>
        <dbReference type="Proteomes" id="UP000784294"/>
    </source>
</evidence>
<organism evidence="1 2">
    <name type="scientific">Protopolystoma xenopodis</name>
    <dbReference type="NCBI Taxonomy" id="117903"/>
    <lineage>
        <taxon>Eukaryota</taxon>
        <taxon>Metazoa</taxon>
        <taxon>Spiralia</taxon>
        <taxon>Lophotrochozoa</taxon>
        <taxon>Platyhelminthes</taxon>
        <taxon>Monogenea</taxon>
        <taxon>Polyopisthocotylea</taxon>
        <taxon>Polystomatidea</taxon>
        <taxon>Polystomatidae</taxon>
        <taxon>Protopolystoma</taxon>
    </lineage>
</organism>
<feature type="non-terminal residue" evidence="1">
    <location>
        <position position="262"/>
    </location>
</feature>
<dbReference type="SUPFAM" id="SSF50978">
    <property type="entry name" value="WD40 repeat-like"/>
    <property type="match status" value="1"/>
</dbReference>
<dbReference type="AlphaFoldDB" id="A0A448X9Q7"/>
<name>A0A448X9Q7_9PLAT</name>
<sequence>MVSIYSGPNIKTINPTLSRPLIPGCRLLSDNFRSSEVASPASTITALGLSLHKYESNHSSSRFLRGWLVAGDSVGGIQVWNLSVEKEVCDDRTKIGIIASLRSDAATCAPAPLLLFLGELKSGRQLDSSLKCDGYAITCLKIAHLGADRGLVVAGDSAGCLRLWILPNLRQLAQYSCSCDSAVARFLILEPKGAGSSLCESSYGRESVSHPIFGRSQGQRLKVIVQVHERVRCELEEKGMDDAQIEVEDEKVGVIKAITEGR</sequence>
<reference evidence="1" key="1">
    <citation type="submission" date="2018-11" db="EMBL/GenBank/DDBJ databases">
        <authorList>
            <consortium name="Pathogen Informatics"/>
        </authorList>
    </citation>
    <scope>NUCLEOTIDE SEQUENCE</scope>
</reference>
<dbReference type="EMBL" id="CAAALY010125954">
    <property type="protein sequence ID" value="VEL31748.1"/>
    <property type="molecule type" value="Genomic_DNA"/>
</dbReference>
<proteinExistence type="predicted"/>